<protein>
    <submittedName>
        <fullName evidence="4">DUF3667 domain-containing protein</fullName>
    </submittedName>
</protein>
<evidence type="ECO:0000256" key="2">
    <source>
        <dbReference type="SAM" id="Phobius"/>
    </source>
</evidence>
<comment type="caution">
    <text evidence="4">The sequence shown here is derived from an EMBL/GenBank/DDBJ whole genome shotgun (WGS) entry which is preliminary data.</text>
</comment>
<keyword evidence="2" id="KW-1133">Transmembrane helix</keyword>
<feature type="region of interest" description="Disordered" evidence="1">
    <location>
        <begin position="1"/>
        <end position="22"/>
    </location>
</feature>
<evidence type="ECO:0000313" key="5">
    <source>
        <dbReference type="Proteomes" id="UP000281985"/>
    </source>
</evidence>
<dbReference type="EMBL" id="REFV01000019">
    <property type="protein sequence ID" value="RMB56275.1"/>
    <property type="molecule type" value="Genomic_DNA"/>
</dbReference>
<evidence type="ECO:0000256" key="1">
    <source>
        <dbReference type="SAM" id="MobiDB-lite"/>
    </source>
</evidence>
<sequence>MATDTSDTTPERIPDKPKRKPKKRRQLLVVTDNCKNCGTSLSLDQRFCSNCGAKRMYNRLNARNLLEDFTERFLNIENVFLKTFFALFTKPEDVIDGYVQGVRKRYMSAFSYFAVALTLGSIYIFLFRNWFLTETDYLNFFDGVNQGAGNEVFGESQKYVDYFLDYNSFFSFILIPFYAIISKLVFWNYKKYNFIEHVVIYLYAYSQTQIITNVLLILFIWTGIGSLIVSSITSIIPFFYTAYVLYKVFDLNMTSLILKVLLFLAILMPVSCIFFGLVGAGVYYSGTLDSFIEDVKQQSEIHKAAKEAAKVARDSIVIDSVSQTLKNIKDTLQMLRLF</sequence>
<feature type="transmembrane region" description="Helical" evidence="2">
    <location>
        <begin position="198"/>
        <end position="221"/>
    </location>
</feature>
<feature type="transmembrane region" description="Helical" evidence="2">
    <location>
        <begin position="110"/>
        <end position="131"/>
    </location>
</feature>
<dbReference type="InterPro" id="IPR022134">
    <property type="entry name" value="DUF3667"/>
</dbReference>
<reference evidence="4 5" key="1">
    <citation type="submission" date="2018-10" db="EMBL/GenBank/DDBJ databases">
        <title>Dokdonia luteus sp. nov., isolated from sea water.</title>
        <authorList>
            <person name="Zhou L.Y."/>
            <person name="Du Z.J."/>
        </authorList>
    </citation>
    <scope>NUCLEOTIDE SEQUENCE [LARGE SCALE GENOMIC DNA]</scope>
    <source>
        <strain evidence="4 5">SH27</strain>
    </source>
</reference>
<feature type="transmembrane region" description="Helical" evidence="2">
    <location>
        <begin position="227"/>
        <end position="249"/>
    </location>
</feature>
<proteinExistence type="predicted"/>
<gene>
    <name evidence="4" type="ORF">EAX61_15055</name>
</gene>
<evidence type="ECO:0000313" key="4">
    <source>
        <dbReference type="EMBL" id="RMB56275.1"/>
    </source>
</evidence>
<dbReference type="RefSeq" id="WP_121918542.1">
    <property type="nucleotide sequence ID" value="NZ_REFV01000019.1"/>
</dbReference>
<feature type="transmembrane region" description="Helical" evidence="2">
    <location>
        <begin position="166"/>
        <end position="186"/>
    </location>
</feature>
<dbReference type="Pfam" id="PF12412">
    <property type="entry name" value="DUF3667"/>
    <property type="match status" value="1"/>
</dbReference>
<keyword evidence="5" id="KW-1185">Reference proteome</keyword>
<dbReference type="AlphaFoldDB" id="A0A3M0FUV6"/>
<feature type="domain" description="Zinc-ribbon" evidence="3">
    <location>
        <begin position="34"/>
        <end position="54"/>
    </location>
</feature>
<keyword evidence="2" id="KW-0472">Membrane</keyword>
<name>A0A3M0FUV6_9FLAO</name>
<accession>A0A3M0FUV6</accession>
<dbReference type="Proteomes" id="UP000281985">
    <property type="component" value="Unassembled WGS sequence"/>
</dbReference>
<keyword evidence="2" id="KW-0812">Transmembrane</keyword>
<organism evidence="4 5">
    <name type="scientific">Dokdonia sinensis</name>
    <dbReference type="NCBI Taxonomy" id="2479847"/>
    <lineage>
        <taxon>Bacteria</taxon>
        <taxon>Pseudomonadati</taxon>
        <taxon>Bacteroidota</taxon>
        <taxon>Flavobacteriia</taxon>
        <taxon>Flavobacteriales</taxon>
        <taxon>Flavobacteriaceae</taxon>
        <taxon>Dokdonia</taxon>
    </lineage>
</organism>
<feature type="transmembrane region" description="Helical" evidence="2">
    <location>
        <begin position="261"/>
        <end position="284"/>
    </location>
</feature>
<dbReference type="OrthoDB" id="1143019at2"/>
<evidence type="ECO:0000259" key="3">
    <source>
        <dbReference type="Pfam" id="PF13240"/>
    </source>
</evidence>
<dbReference type="InterPro" id="IPR026870">
    <property type="entry name" value="Zinc_ribbon_dom"/>
</dbReference>
<dbReference type="Pfam" id="PF13240">
    <property type="entry name" value="Zn_Ribbon_1"/>
    <property type="match status" value="1"/>
</dbReference>